<dbReference type="RefSeq" id="WP_255332502.1">
    <property type="nucleotide sequence ID" value="NZ_VOTZ01000011.1"/>
</dbReference>
<feature type="transmembrane region" description="Helical" evidence="1">
    <location>
        <begin position="75"/>
        <end position="98"/>
    </location>
</feature>
<evidence type="ECO:0000256" key="1">
    <source>
        <dbReference type="SAM" id="Phobius"/>
    </source>
</evidence>
<comment type="caution">
    <text evidence="2">The sequence shown here is derived from an EMBL/GenBank/DDBJ whole genome shotgun (WGS) entry which is preliminary data.</text>
</comment>
<keyword evidence="3" id="KW-1185">Reference proteome</keyword>
<gene>
    <name evidence="2" type="ORF">FTO68_06090</name>
</gene>
<evidence type="ECO:0000313" key="3">
    <source>
        <dbReference type="Proteomes" id="UP001524383"/>
    </source>
</evidence>
<sequence>MSEYHKQLFAGFLGLLYLIVGVAALIALVVPDIKLFELFGISGDPAMGFVLVVIGLTLISGFFELSKKIHEGVAYLHVGIGLALVFGMIWFLSVGAEFATLAIFEGEEITLEMIREAIVPQLYLAVIALFGFIAWGKEFSAGLLRD</sequence>
<accession>A0ABD4TJC6</accession>
<dbReference type="AlphaFoldDB" id="A0ABD4TJC6"/>
<protein>
    <submittedName>
        <fullName evidence="2">Uncharacterized protein</fullName>
    </submittedName>
</protein>
<feature type="transmembrane region" description="Helical" evidence="1">
    <location>
        <begin position="45"/>
        <end position="63"/>
    </location>
</feature>
<proteinExistence type="predicted"/>
<feature type="transmembrane region" description="Helical" evidence="1">
    <location>
        <begin position="12"/>
        <end position="33"/>
    </location>
</feature>
<keyword evidence="1" id="KW-0472">Membrane</keyword>
<keyword evidence="1" id="KW-0812">Transmembrane</keyword>
<dbReference type="Proteomes" id="UP001524383">
    <property type="component" value="Unassembled WGS sequence"/>
</dbReference>
<keyword evidence="1" id="KW-1133">Transmembrane helix</keyword>
<evidence type="ECO:0000313" key="2">
    <source>
        <dbReference type="EMBL" id="MCQ1538556.1"/>
    </source>
</evidence>
<reference evidence="2 3" key="1">
    <citation type="submission" date="2019-08" db="EMBL/GenBank/DDBJ databases">
        <authorList>
            <person name="Chen S.-C."/>
            <person name="Lai M.-C."/>
            <person name="You Y.-T."/>
        </authorList>
    </citation>
    <scope>NUCLEOTIDE SEQUENCE [LARGE SCALE GENOMIC DNA]</scope>
    <source>
        <strain evidence="2 3">P2F9704a</strain>
    </source>
</reference>
<name>A0ABD4TJC6_9EURY</name>
<dbReference type="EMBL" id="VOTZ01000011">
    <property type="protein sequence ID" value="MCQ1538556.1"/>
    <property type="molecule type" value="Genomic_DNA"/>
</dbReference>
<feature type="transmembrane region" description="Helical" evidence="1">
    <location>
        <begin position="118"/>
        <end position="136"/>
    </location>
</feature>
<organism evidence="2 3">
    <name type="scientific">Methanocalculus taiwanensis</name>
    <dbReference type="NCBI Taxonomy" id="106207"/>
    <lineage>
        <taxon>Archaea</taxon>
        <taxon>Methanobacteriati</taxon>
        <taxon>Methanobacteriota</taxon>
        <taxon>Stenosarchaea group</taxon>
        <taxon>Methanomicrobia</taxon>
        <taxon>Methanomicrobiales</taxon>
        <taxon>Methanocalculaceae</taxon>
        <taxon>Methanocalculus</taxon>
    </lineage>
</organism>